<organism evidence="11 12">
    <name type="scientific">Clavelina lepadiformis</name>
    <name type="common">Light-bulb sea squirt</name>
    <name type="synonym">Ascidia lepadiformis</name>
    <dbReference type="NCBI Taxonomy" id="159417"/>
    <lineage>
        <taxon>Eukaryota</taxon>
        <taxon>Metazoa</taxon>
        <taxon>Chordata</taxon>
        <taxon>Tunicata</taxon>
        <taxon>Ascidiacea</taxon>
        <taxon>Aplousobranchia</taxon>
        <taxon>Clavelinidae</taxon>
        <taxon>Clavelina</taxon>
    </lineage>
</organism>
<evidence type="ECO:0000256" key="9">
    <source>
        <dbReference type="SAM" id="MobiDB-lite"/>
    </source>
</evidence>
<evidence type="ECO:0000256" key="4">
    <source>
        <dbReference type="ARBA" id="ARBA00022833"/>
    </source>
</evidence>
<keyword evidence="6" id="KW-0804">Transcription</keyword>
<dbReference type="InterPro" id="IPR013087">
    <property type="entry name" value="Znf_C2H2_type"/>
</dbReference>
<keyword evidence="3" id="KW-0677">Repeat</keyword>
<dbReference type="Proteomes" id="UP001642483">
    <property type="component" value="Unassembled WGS sequence"/>
</dbReference>
<evidence type="ECO:0000256" key="3">
    <source>
        <dbReference type="ARBA" id="ARBA00022737"/>
    </source>
</evidence>
<evidence type="ECO:0000256" key="5">
    <source>
        <dbReference type="ARBA" id="ARBA00023015"/>
    </source>
</evidence>
<feature type="region of interest" description="Disordered" evidence="9">
    <location>
        <begin position="272"/>
        <end position="293"/>
    </location>
</feature>
<feature type="region of interest" description="Disordered" evidence="9">
    <location>
        <begin position="34"/>
        <end position="70"/>
    </location>
</feature>
<dbReference type="SUPFAM" id="SSF57667">
    <property type="entry name" value="beta-beta-alpha zinc fingers"/>
    <property type="match status" value="4"/>
</dbReference>
<dbReference type="InterPro" id="IPR036236">
    <property type="entry name" value="Znf_C2H2_sf"/>
</dbReference>
<keyword evidence="2" id="KW-0479">Metal-binding</keyword>
<feature type="domain" description="C2H2-type" evidence="10">
    <location>
        <begin position="383"/>
        <end position="411"/>
    </location>
</feature>
<dbReference type="EMBL" id="CAWYQH010000001">
    <property type="protein sequence ID" value="CAK8671540.1"/>
    <property type="molecule type" value="Genomic_DNA"/>
</dbReference>
<feature type="domain" description="C2H2-type" evidence="10">
    <location>
        <begin position="7"/>
        <end position="34"/>
    </location>
</feature>
<evidence type="ECO:0000256" key="6">
    <source>
        <dbReference type="ARBA" id="ARBA00023163"/>
    </source>
</evidence>
<dbReference type="PANTHER" id="PTHR24399:SF23">
    <property type="entry name" value="C2H2-TYPE DOMAIN-CONTAINING PROTEIN"/>
    <property type="match status" value="1"/>
</dbReference>
<evidence type="ECO:0000256" key="8">
    <source>
        <dbReference type="PROSITE-ProRule" id="PRU00042"/>
    </source>
</evidence>
<sequence length="541" mass="62318">MDKKKRFICNICNRTFNKKANLSRHAVSHKKARYLVAMPSSRGRGRPRLKTRPASSVSPPSPKQPVPSTEHTCNICSKTFGNKFKLLRHSYSHMKVKPFQCDVCERRFSRKDHLKVHYRLHTGEKACYCYACGLGFNTTTSLHRHIVRFHSEDRKTIICPMCDMEFAFKAQLKKHFDAVHRSNLICPYCGNISHSDEGLYRHLKKHAITKPYVCIMCAANFVAANDMKYHECFPAAEDPCKVVVRVTLQEIESIEEIDPNDQKKASMLVRKFDNRGRKPKNPKPNDNQQDVSINDESSNVDWQCFTNGYSVQEPSDYPTGEGETCPVCWKMCGTTRDVAEHLSIHAENQMLIQNYFCKFCDISSPLQSEMEQHLQIEHPEGYYKCNFCATEFVHYSGKVRHQYNCHNNPDMKENRVEDTLIPTSHDDVQNYVPLSTNKKPQKFMARNYANGVADSTTYHCRQCDKTCGSMQEFLLHIQEHSVRIQGSAEVNCILCEEKFDCVEQLNRHIMNHEDNTIVEVGIHSSDEIKENDCSVLSSHIL</sequence>
<protein>
    <recommendedName>
        <fullName evidence="10">C2H2-type domain-containing protein</fullName>
    </recommendedName>
</protein>
<dbReference type="Pfam" id="PF00096">
    <property type="entry name" value="zf-C2H2"/>
    <property type="match status" value="2"/>
</dbReference>
<comment type="subcellular location">
    <subcellularLocation>
        <location evidence="1">Nucleus</location>
    </subcellularLocation>
</comment>
<dbReference type="Gene3D" id="3.30.160.60">
    <property type="entry name" value="Classic Zinc Finger"/>
    <property type="match status" value="7"/>
</dbReference>
<evidence type="ECO:0000259" key="10">
    <source>
        <dbReference type="PROSITE" id="PS50157"/>
    </source>
</evidence>
<keyword evidence="5" id="KW-0805">Transcription regulation</keyword>
<evidence type="ECO:0000256" key="2">
    <source>
        <dbReference type="ARBA" id="ARBA00022723"/>
    </source>
</evidence>
<proteinExistence type="predicted"/>
<gene>
    <name evidence="11" type="ORF">CVLEPA_LOCUS595</name>
</gene>
<evidence type="ECO:0000256" key="7">
    <source>
        <dbReference type="ARBA" id="ARBA00023242"/>
    </source>
</evidence>
<feature type="compositionally biased region" description="Polar residues" evidence="9">
    <location>
        <begin position="284"/>
        <end position="293"/>
    </location>
</feature>
<evidence type="ECO:0000256" key="1">
    <source>
        <dbReference type="ARBA" id="ARBA00004123"/>
    </source>
</evidence>
<name>A0ABP0EVU8_CLALP</name>
<dbReference type="PROSITE" id="PS50157">
    <property type="entry name" value="ZINC_FINGER_C2H2_2"/>
    <property type="match status" value="6"/>
</dbReference>
<feature type="domain" description="C2H2-type" evidence="10">
    <location>
        <begin position="99"/>
        <end position="126"/>
    </location>
</feature>
<evidence type="ECO:0000313" key="12">
    <source>
        <dbReference type="Proteomes" id="UP001642483"/>
    </source>
</evidence>
<keyword evidence="7" id="KW-0539">Nucleus</keyword>
<keyword evidence="8" id="KW-0863">Zinc-finger</keyword>
<dbReference type="PROSITE" id="PS00028">
    <property type="entry name" value="ZINC_FINGER_C2H2_1"/>
    <property type="match status" value="9"/>
</dbReference>
<comment type="caution">
    <text evidence="11">The sequence shown here is derived from an EMBL/GenBank/DDBJ whole genome shotgun (WGS) entry which is preliminary data.</text>
</comment>
<dbReference type="SMART" id="SM00355">
    <property type="entry name" value="ZnF_C2H2"/>
    <property type="match status" value="11"/>
</dbReference>
<reference evidence="11 12" key="1">
    <citation type="submission" date="2024-02" db="EMBL/GenBank/DDBJ databases">
        <authorList>
            <person name="Daric V."/>
            <person name="Darras S."/>
        </authorList>
    </citation>
    <scope>NUCLEOTIDE SEQUENCE [LARGE SCALE GENOMIC DNA]</scope>
</reference>
<keyword evidence="12" id="KW-1185">Reference proteome</keyword>
<keyword evidence="4" id="KW-0862">Zinc</keyword>
<feature type="domain" description="C2H2-type" evidence="10">
    <location>
        <begin position="71"/>
        <end position="98"/>
    </location>
</feature>
<feature type="domain" description="C2H2-type" evidence="10">
    <location>
        <begin position="184"/>
        <end position="211"/>
    </location>
</feature>
<dbReference type="PANTHER" id="PTHR24399">
    <property type="entry name" value="ZINC FINGER AND BTB DOMAIN-CONTAINING"/>
    <property type="match status" value="1"/>
</dbReference>
<accession>A0ABP0EVU8</accession>
<feature type="domain" description="C2H2-type" evidence="10">
    <location>
        <begin position="127"/>
        <end position="155"/>
    </location>
</feature>
<evidence type="ECO:0000313" key="11">
    <source>
        <dbReference type="EMBL" id="CAK8671540.1"/>
    </source>
</evidence>